<name>A0A9P0CI01_9CUCU</name>
<accession>A0A9P0CI01</accession>
<feature type="domain" description="Cathepsin propeptide inhibitor" evidence="2">
    <location>
        <begin position="355"/>
        <end position="414"/>
    </location>
</feature>
<dbReference type="Pfam" id="PF08246">
    <property type="entry name" value="Inhibitor_I29"/>
    <property type="match status" value="4"/>
</dbReference>
<feature type="domain" description="Cathepsin propeptide inhibitor" evidence="2">
    <location>
        <begin position="255"/>
        <end position="315"/>
    </location>
</feature>
<dbReference type="InterPro" id="IPR038765">
    <property type="entry name" value="Papain-like_cys_pep_sf"/>
</dbReference>
<dbReference type="EMBL" id="OV651823">
    <property type="protein sequence ID" value="CAH1101018.1"/>
    <property type="molecule type" value="Genomic_DNA"/>
</dbReference>
<feature type="domain" description="Cathepsin propeptide inhibitor" evidence="2">
    <location>
        <begin position="169"/>
        <end position="229"/>
    </location>
</feature>
<organism evidence="3 4">
    <name type="scientific">Psylliodes chrysocephalus</name>
    <dbReference type="NCBI Taxonomy" id="3402493"/>
    <lineage>
        <taxon>Eukaryota</taxon>
        <taxon>Metazoa</taxon>
        <taxon>Ecdysozoa</taxon>
        <taxon>Arthropoda</taxon>
        <taxon>Hexapoda</taxon>
        <taxon>Insecta</taxon>
        <taxon>Pterygota</taxon>
        <taxon>Neoptera</taxon>
        <taxon>Endopterygota</taxon>
        <taxon>Coleoptera</taxon>
        <taxon>Polyphaga</taxon>
        <taxon>Cucujiformia</taxon>
        <taxon>Chrysomeloidea</taxon>
        <taxon>Chrysomelidae</taxon>
        <taxon>Galerucinae</taxon>
        <taxon>Alticini</taxon>
        <taxon>Psylliodes</taxon>
    </lineage>
</organism>
<sequence>MRVKFLLLFFVAIAAAVVDVPEYEDDEREWVKFKQQFDRHYSPDEEIYRLAIFKATLKGIKEHNEKYKRNEVTWTQGINQFADLTHDEFVNRYTMARWIRQQQKAEQHPGHSNSHAVTAVGAAPPVGVKGGPAKTDRQMLRVGLVLPAGYHSPATLDNDGEMESDDKEWEKFKTKFHKQYATPSEESYRFAVFKLALQAVRTHNKKYQNHEVSWCQGINQFTDLTQQEFESKNNLKPPQGHEHDGEKLGSDEEEWIKFKTRFNRHYSSPKEEARRKNIFLATLKVIRDHNEKYNRYETSWRQGVNQFADLTLIETSYIMIKPQLGTYSGVPEQKPEDQQEHTGNIEKVEDDDEAWQKFKKDFDRHYPTSDEENFRKGIFMATLEGVREHNKTYKTKGLYSQGINEFFDLTQKEFAARYTMRDYVRRRAGLTSESQPQSN</sequence>
<dbReference type="InterPro" id="IPR013201">
    <property type="entry name" value="Prot_inhib_I29"/>
</dbReference>
<keyword evidence="4" id="KW-1185">Reference proteome</keyword>
<feature type="signal peptide" evidence="1">
    <location>
        <begin position="1"/>
        <end position="16"/>
    </location>
</feature>
<proteinExistence type="predicted"/>
<reference evidence="3" key="1">
    <citation type="submission" date="2022-01" db="EMBL/GenBank/DDBJ databases">
        <authorList>
            <person name="King R."/>
        </authorList>
    </citation>
    <scope>NUCLEOTIDE SEQUENCE</scope>
</reference>
<feature type="chain" id="PRO_5040226683" description="Cathepsin propeptide inhibitor domain-containing protein" evidence="1">
    <location>
        <begin position="17"/>
        <end position="439"/>
    </location>
</feature>
<dbReference type="SMART" id="SM00848">
    <property type="entry name" value="Inhibitor_I29"/>
    <property type="match status" value="4"/>
</dbReference>
<keyword evidence="1" id="KW-0732">Signal</keyword>
<evidence type="ECO:0000313" key="4">
    <source>
        <dbReference type="Proteomes" id="UP001153636"/>
    </source>
</evidence>
<gene>
    <name evidence="3" type="ORF">PSYICH_LOCUS2993</name>
</gene>
<evidence type="ECO:0000259" key="2">
    <source>
        <dbReference type="SMART" id="SM00848"/>
    </source>
</evidence>
<protein>
    <recommendedName>
        <fullName evidence="2">Cathepsin propeptide inhibitor domain-containing protein</fullName>
    </recommendedName>
</protein>
<dbReference type="Proteomes" id="UP001153636">
    <property type="component" value="Chromosome 11"/>
</dbReference>
<dbReference type="Gene3D" id="1.10.287.2250">
    <property type="match status" value="4"/>
</dbReference>
<dbReference type="SUPFAM" id="SSF54001">
    <property type="entry name" value="Cysteine proteinases"/>
    <property type="match status" value="4"/>
</dbReference>
<evidence type="ECO:0000313" key="3">
    <source>
        <dbReference type="EMBL" id="CAH1101018.1"/>
    </source>
</evidence>
<feature type="domain" description="Cathepsin propeptide inhibitor" evidence="2">
    <location>
        <begin position="30"/>
        <end position="89"/>
    </location>
</feature>
<dbReference type="AlphaFoldDB" id="A0A9P0CI01"/>
<evidence type="ECO:0000256" key="1">
    <source>
        <dbReference type="SAM" id="SignalP"/>
    </source>
</evidence>
<dbReference type="OrthoDB" id="5855924at2759"/>